<evidence type="ECO:0000313" key="4">
    <source>
        <dbReference type="Proteomes" id="UP000243459"/>
    </source>
</evidence>
<protein>
    <recommendedName>
        <fullName evidence="5">Sugar phosphate transporter domain-containing protein</fullName>
    </recommendedName>
</protein>
<evidence type="ECO:0000256" key="2">
    <source>
        <dbReference type="SAM" id="Phobius"/>
    </source>
</evidence>
<evidence type="ECO:0000313" key="3">
    <source>
        <dbReference type="EMBL" id="ONK68840.1"/>
    </source>
</evidence>
<keyword evidence="2" id="KW-0812">Transmembrane</keyword>
<proteinExistence type="predicted"/>
<name>A0A5P1EXG2_ASPOF</name>
<evidence type="ECO:0008006" key="5">
    <source>
        <dbReference type="Google" id="ProtNLM"/>
    </source>
</evidence>
<dbReference type="Proteomes" id="UP000243459">
    <property type="component" value="Chromosome 5"/>
</dbReference>
<keyword evidence="4" id="KW-1185">Reference proteome</keyword>
<sequence length="130" mass="14811">MSRDLYVSSVIPIDALYSLFLWFSNSAYVYLSVSFIQMLKALMPVAVYSLGVLFKKEWRGPLQPLGCRPPAPRRPPDRRRHLRGHQAGPDPDLAHLQGGLLEPHHFHVLHLPLLPRLPDRSLGCRRATRS</sequence>
<keyword evidence="2" id="KW-1133">Transmembrane helix</keyword>
<dbReference type="AlphaFoldDB" id="A0A5P1EXG2"/>
<accession>A0A5P1EXG2</accession>
<feature type="region of interest" description="Disordered" evidence="1">
    <location>
        <begin position="60"/>
        <end position="96"/>
    </location>
</feature>
<evidence type="ECO:0000256" key="1">
    <source>
        <dbReference type="SAM" id="MobiDB-lite"/>
    </source>
</evidence>
<organism evidence="3 4">
    <name type="scientific">Asparagus officinalis</name>
    <name type="common">Garden asparagus</name>
    <dbReference type="NCBI Taxonomy" id="4686"/>
    <lineage>
        <taxon>Eukaryota</taxon>
        <taxon>Viridiplantae</taxon>
        <taxon>Streptophyta</taxon>
        <taxon>Embryophyta</taxon>
        <taxon>Tracheophyta</taxon>
        <taxon>Spermatophyta</taxon>
        <taxon>Magnoliopsida</taxon>
        <taxon>Liliopsida</taxon>
        <taxon>Asparagales</taxon>
        <taxon>Asparagaceae</taxon>
        <taxon>Asparagoideae</taxon>
        <taxon>Asparagus</taxon>
    </lineage>
</organism>
<dbReference type="EMBL" id="CM007385">
    <property type="protein sequence ID" value="ONK68840.1"/>
    <property type="molecule type" value="Genomic_DNA"/>
</dbReference>
<reference evidence="4" key="1">
    <citation type="journal article" date="2017" name="Nat. Commun.">
        <title>The asparagus genome sheds light on the origin and evolution of a young Y chromosome.</title>
        <authorList>
            <person name="Harkess A."/>
            <person name="Zhou J."/>
            <person name="Xu C."/>
            <person name="Bowers J.E."/>
            <person name="Van der Hulst R."/>
            <person name="Ayyampalayam S."/>
            <person name="Mercati F."/>
            <person name="Riccardi P."/>
            <person name="McKain M.R."/>
            <person name="Kakrana A."/>
            <person name="Tang H."/>
            <person name="Ray J."/>
            <person name="Groenendijk J."/>
            <person name="Arikit S."/>
            <person name="Mathioni S.M."/>
            <person name="Nakano M."/>
            <person name="Shan H."/>
            <person name="Telgmann-Rauber A."/>
            <person name="Kanno A."/>
            <person name="Yue Z."/>
            <person name="Chen H."/>
            <person name="Li W."/>
            <person name="Chen Y."/>
            <person name="Xu X."/>
            <person name="Zhang Y."/>
            <person name="Luo S."/>
            <person name="Chen H."/>
            <person name="Gao J."/>
            <person name="Mao Z."/>
            <person name="Pires J.C."/>
            <person name="Luo M."/>
            <person name="Kudrna D."/>
            <person name="Wing R.A."/>
            <person name="Meyers B.C."/>
            <person name="Yi K."/>
            <person name="Kong H."/>
            <person name="Lavrijsen P."/>
            <person name="Sunseri F."/>
            <person name="Falavigna A."/>
            <person name="Ye Y."/>
            <person name="Leebens-Mack J.H."/>
            <person name="Chen G."/>
        </authorList>
    </citation>
    <scope>NUCLEOTIDE SEQUENCE [LARGE SCALE GENOMIC DNA]</scope>
    <source>
        <strain evidence="4">cv. DH0086</strain>
    </source>
</reference>
<keyword evidence="2" id="KW-0472">Membrane</keyword>
<dbReference type="Gramene" id="ONK68840">
    <property type="protein sequence ID" value="ONK68840"/>
    <property type="gene ID" value="A4U43_C05F16560"/>
</dbReference>
<gene>
    <name evidence="3" type="ORF">A4U43_C05F16560</name>
</gene>
<feature type="transmembrane region" description="Helical" evidence="2">
    <location>
        <begin position="5"/>
        <end position="23"/>
    </location>
</feature>